<dbReference type="EMBL" id="QWLN02006062">
    <property type="protein sequence ID" value="TEA36524.1"/>
    <property type="molecule type" value="Genomic_DNA"/>
</dbReference>
<feature type="region of interest" description="Disordered" evidence="1">
    <location>
        <begin position="1"/>
        <end position="67"/>
    </location>
</feature>
<organism evidence="2 3">
    <name type="scientific">Sousa chinensis</name>
    <name type="common">Indo-pacific humpbacked dolphin</name>
    <name type="synonym">Steno chinensis</name>
    <dbReference type="NCBI Taxonomy" id="103600"/>
    <lineage>
        <taxon>Eukaryota</taxon>
        <taxon>Metazoa</taxon>
        <taxon>Chordata</taxon>
        <taxon>Craniata</taxon>
        <taxon>Vertebrata</taxon>
        <taxon>Euteleostomi</taxon>
        <taxon>Mammalia</taxon>
        <taxon>Eutheria</taxon>
        <taxon>Laurasiatheria</taxon>
        <taxon>Artiodactyla</taxon>
        <taxon>Whippomorpha</taxon>
        <taxon>Cetacea</taxon>
        <taxon>Odontoceti</taxon>
        <taxon>Delphinidae</taxon>
        <taxon>Sousa</taxon>
    </lineage>
</organism>
<proteinExistence type="predicted"/>
<feature type="non-terminal residue" evidence="2">
    <location>
        <position position="1"/>
    </location>
</feature>
<evidence type="ECO:0000256" key="1">
    <source>
        <dbReference type="SAM" id="MobiDB-lite"/>
    </source>
</evidence>
<evidence type="ECO:0000313" key="2">
    <source>
        <dbReference type="EMBL" id="TEA36524.1"/>
    </source>
</evidence>
<name>A0A484GLC6_SOUCH</name>
<keyword evidence="3" id="KW-1185">Reference proteome</keyword>
<evidence type="ECO:0000313" key="3">
    <source>
        <dbReference type="Proteomes" id="UP000295264"/>
    </source>
</evidence>
<protein>
    <submittedName>
        <fullName evidence="2">Uncharacterized protein</fullName>
    </submittedName>
</protein>
<comment type="caution">
    <text evidence="2">The sequence shown here is derived from an EMBL/GenBank/DDBJ whole genome shotgun (WGS) entry which is preliminary data.</text>
</comment>
<reference evidence="2 3" key="1">
    <citation type="journal article" date="2018" name="Genomics">
        <title>Molecular footprints of inshore aquatic adaptation in Indo-Pacific humpback dolphin (Sousa chinensis).</title>
        <authorList>
            <person name="Ming Y."/>
            <person name="Jian J."/>
            <person name="Yu F."/>
            <person name="Yu X."/>
            <person name="Wang J."/>
            <person name="Liu W."/>
        </authorList>
    </citation>
    <scope>NUCLEOTIDE SEQUENCE [LARGE SCALE GENOMIC DNA]</scope>
    <source>
        <strain evidence="2">MY-2018</strain>
        <tissue evidence="2">Skin</tissue>
    </source>
</reference>
<feature type="non-terminal residue" evidence="2">
    <location>
        <position position="118"/>
    </location>
</feature>
<sequence length="118" mass="12357">RASGSAKTEADAGLDGEHGRMRGVGETQSPGGLLGTPHRSFTKDPSVSHEGASAAGQGLDNVCSPHQMWRPEDHPLLGDMYPATHRLTPAPSLCVQHGLVPSWAKPGAQCWNAVSILV</sequence>
<accession>A0A484GLC6</accession>
<dbReference type="Proteomes" id="UP000295264">
    <property type="component" value="Unassembled WGS sequence"/>
</dbReference>
<gene>
    <name evidence="2" type="ORF">DBR06_SOUSAS35410046</name>
</gene>
<dbReference type="AlphaFoldDB" id="A0A484GLC6"/>